<protein>
    <submittedName>
        <fullName evidence="3">Uncharacterized protein</fullName>
    </submittedName>
</protein>
<organism evidence="3 4">
    <name type="scientific">Burkholderia stagnalis</name>
    <dbReference type="NCBI Taxonomy" id="1503054"/>
    <lineage>
        <taxon>Bacteria</taxon>
        <taxon>Pseudomonadati</taxon>
        <taxon>Pseudomonadota</taxon>
        <taxon>Betaproteobacteria</taxon>
        <taxon>Burkholderiales</taxon>
        <taxon>Burkholderiaceae</taxon>
        <taxon>Burkholderia</taxon>
        <taxon>Burkholderia cepacia complex</taxon>
    </lineage>
</organism>
<reference evidence="3 4" key="1">
    <citation type="submission" date="2019-09" db="EMBL/GenBank/DDBJ databases">
        <title>Draft genome sequences of 48 bacterial type strains from the CCUG.</title>
        <authorList>
            <person name="Tunovic T."/>
            <person name="Pineiro-Iglesias B."/>
            <person name="Unosson C."/>
            <person name="Inganas E."/>
            <person name="Ohlen M."/>
            <person name="Cardew S."/>
            <person name="Jensie-Markopoulos S."/>
            <person name="Salva-Serra F."/>
            <person name="Jaen-Luchoro D."/>
            <person name="Karlsson R."/>
            <person name="Svensson-Stadler L."/>
            <person name="Chun J."/>
            <person name="Moore E."/>
        </authorList>
    </citation>
    <scope>NUCLEOTIDE SEQUENCE [LARGE SCALE GENOMIC DNA]</scope>
    <source>
        <strain evidence="3 4">CCUG 65686</strain>
    </source>
</reference>
<proteinExistence type="predicted"/>
<evidence type="ECO:0000313" key="4">
    <source>
        <dbReference type="Proteomes" id="UP000473470"/>
    </source>
</evidence>
<keyword evidence="2" id="KW-0732">Signal</keyword>
<comment type="caution">
    <text evidence="3">The sequence shown here is derived from an EMBL/GenBank/DDBJ whole genome shotgun (WGS) entry which is preliminary data.</text>
</comment>
<accession>A0A6L3MSY6</accession>
<feature type="region of interest" description="Disordered" evidence="1">
    <location>
        <begin position="66"/>
        <end position="94"/>
    </location>
</feature>
<dbReference type="Proteomes" id="UP000473470">
    <property type="component" value="Unassembled WGS sequence"/>
</dbReference>
<dbReference type="AlphaFoldDB" id="A0A6L3MSY6"/>
<dbReference type="EMBL" id="VZOK01000035">
    <property type="protein sequence ID" value="KAB0635720.1"/>
    <property type="molecule type" value="Genomic_DNA"/>
</dbReference>
<feature type="signal peptide" evidence="2">
    <location>
        <begin position="1"/>
        <end position="21"/>
    </location>
</feature>
<evidence type="ECO:0000256" key="1">
    <source>
        <dbReference type="SAM" id="MobiDB-lite"/>
    </source>
</evidence>
<dbReference type="RefSeq" id="WP_059881263.1">
    <property type="nucleotide sequence ID" value="NZ_CABVPM010000035.1"/>
</dbReference>
<name>A0A6L3MSY6_9BURK</name>
<evidence type="ECO:0000313" key="3">
    <source>
        <dbReference type="EMBL" id="KAB0635720.1"/>
    </source>
</evidence>
<feature type="chain" id="PRO_5026967349" evidence="2">
    <location>
        <begin position="22"/>
        <end position="94"/>
    </location>
</feature>
<evidence type="ECO:0000256" key="2">
    <source>
        <dbReference type="SAM" id="SignalP"/>
    </source>
</evidence>
<sequence>MQLILAALLGAAAILPPLAHATTTLPDPADAAAPVPAHAVPSAFDGYRPYRDGDGPGWQHLNRAVTEPARRAAAPGKPADSGRANHATHEGPAR</sequence>
<gene>
    <name evidence="3" type="ORF">F7R25_22085</name>
</gene>